<dbReference type="AlphaFoldDB" id="A0A388SA78"/>
<dbReference type="CDD" id="cd12797">
    <property type="entry name" value="M23_peptidase"/>
    <property type="match status" value="1"/>
</dbReference>
<feature type="domain" description="M23ase beta-sheet core" evidence="8">
    <location>
        <begin position="313"/>
        <end position="410"/>
    </location>
</feature>
<dbReference type="SUPFAM" id="SSF51261">
    <property type="entry name" value="Duplicated hybrid motif"/>
    <property type="match status" value="1"/>
</dbReference>
<keyword evidence="4" id="KW-0378">Hydrolase</keyword>
<evidence type="ECO:0000256" key="4">
    <source>
        <dbReference type="ARBA" id="ARBA00022801"/>
    </source>
</evidence>
<dbReference type="EMBL" id="BGZJ01000001">
    <property type="protein sequence ID" value="GBO93106.1"/>
    <property type="molecule type" value="Genomic_DNA"/>
</dbReference>
<evidence type="ECO:0000256" key="1">
    <source>
        <dbReference type="ARBA" id="ARBA00001947"/>
    </source>
</evidence>
<evidence type="ECO:0000313" key="9">
    <source>
        <dbReference type="EMBL" id="GBO93106.1"/>
    </source>
</evidence>
<dbReference type="GO" id="GO:0046872">
    <property type="term" value="F:metal ion binding"/>
    <property type="evidence" value="ECO:0007669"/>
    <property type="project" value="UniProtKB-KW"/>
</dbReference>
<comment type="caution">
    <text evidence="9">The sequence shown here is derived from an EMBL/GenBank/DDBJ whole genome shotgun (WGS) entry which is preliminary data.</text>
</comment>
<protein>
    <recommendedName>
        <fullName evidence="8">M23ase beta-sheet core domain-containing protein</fullName>
    </recommendedName>
</protein>
<dbReference type="RefSeq" id="WP_116269564.1">
    <property type="nucleotide sequence ID" value="NZ_BGZJ01000001.1"/>
</dbReference>
<dbReference type="Gene3D" id="2.70.70.10">
    <property type="entry name" value="Glucose Permease (Domain IIA)"/>
    <property type="match status" value="1"/>
</dbReference>
<organism evidence="9 10">
    <name type="scientific">Mesosutterella multiformis</name>
    <dbReference type="NCBI Taxonomy" id="2259133"/>
    <lineage>
        <taxon>Bacteria</taxon>
        <taxon>Pseudomonadati</taxon>
        <taxon>Pseudomonadota</taxon>
        <taxon>Betaproteobacteria</taxon>
        <taxon>Burkholderiales</taxon>
        <taxon>Sutterellaceae</taxon>
        <taxon>Mesosutterella</taxon>
    </lineage>
</organism>
<evidence type="ECO:0000256" key="7">
    <source>
        <dbReference type="SAM" id="Phobius"/>
    </source>
</evidence>
<evidence type="ECO:0000259" key="8">
    <source>
        <dbReference type="Pfam" id="PF01551"/>
    </source>
</evidence>
<evidence type="ECO:0000256" key="2">
    <source>
        <dbReference type="ARBA" id="ARBA00022670"/>
    </source>
</evidence>
<keyword evidence="5" id="KW-0862">Zinc</keyword>
<gene>
    <name evidence="9" type="ORF">MESMUL_04600</name>
</gene>
<dbReference type="PANTHER" id="PTHR21666">
    <property type="entry name" value="PEPTIDASE-RELATED"/>
    <property type="match status" value="1"/>
</dbReference>
<dbReference type="InterPro" id="IPR011055">
    <property type="entry name" value="Dup_hybrid_motif"/>
</dbReference>
<dbReference type="Pfam" id="PF01551">
    <property type="entry name" value="Peptidase_M23"/>
    <property type="match status" value="1"/>
</dbReference>
<dbReference type="GO" id="GO:0006508">
    <property type="term" value="P:proteolysis"/>
    <property type="evidence" value="ECO:0007669"/>
    <property type="project" value="UniProtKB-KW"/>
</dbReference>
<keyword evidence="3" id="KW-0479">Metal-binding</keyword>
<dbReference type="GO" id="GO:0004222">
    <property type="term" value="F:metalloendopeptidase activity"/>
    <property type="evidence" value="ECO:0007669"/>
    <property type="project" value="TreeGrafter"/>
</dbReference>
<evidence type="ECO:0000313" key="10">
    <source>
        <dbReference type="Proteomes" id="UP000266091"/>
    </source>
</evidence>
<accession>A0A388SA78</accession>
<evidence type="ECO:0000256" key="5">
    <source>
        <dbReference type="ARBA" id="ARBA00022833"/>
    </source>
</evidence>
<dbReference type="PANTHER" id="PTHR21666:SF288">
    <property type="entry name" value="CELL DIVISION PROTEIN YTFB"/>
    <property type="match status" value="1"/>
</dbReference>
<evidence type="ECO:0000256" key="6">
    <source>
        <dbReference type="ARBA" id="ARBA00023049"/>
    </source>
</evidence>
<dbReference type="Gene3D" id="3.10.450.350">
    <property type="match status" value="1"/>
</dbReference>
<keyword evidence="7" id="KW-1133">Transmembrane helix</keyword>
<comment type="cofactor">
    <cofactor evidence="1">
        <name>Zn(2+)</name>
        <dbReference type="ChEBI" id="CHEBI:29105"/>
    </cofactor>
</comment>
<keyword evidence="7" id="KW-0472">Membrane</keyword>
<evidence type="ECO:0000256" key="3">
    <source>
        <dbReference type="ARBA" id="ARBA00022723"/>
    </source>
</evidence>
<keyword evidence="10" id="KW-1185">Reference proteome</keyword>
<name>A0A388SA78_9BURK</name>
<dbReference type="InterPro" id="IPR016047">
    <property type="entry name" value="M23ase_b-sheet_dom"/>
</dbReference>
<sequence>MLPHSIIAEKFSRLREGAAVLCRRIRVTCRRRHFTRGQIAVAAIVAALPLSAALATLTVSTSPETEQAPSAAPAAAVTPAAPRDASLIINNAETASSLMARLGINDPELEKFIYSNPDAAVFAYPRRGQFALARVAGNGQVISLSMYVEGARNKNIKTTITRDAKGLSVASAPFKFDSHNSMAAIRVGRSFAAEAREAGVPADIIADANRVEYRNSPLLRKAGRGDTVSLIYENRFIDGHLVSTGRLLGIELQHGKEVTPLYWFEDGTKGGGYYYANGETTEQTFRRYPLNSFRLSSPFTTSRRNPVTGRVRAHEGVDLAAPRGTPVYSVSDGIVEAADSSLSGYGNRIDINHGNGYSTRYGHLKGYAKGIRPGVFVKKGQLIGYCGSTGISTGPHVHFEFHVNGTPVNPVKVAIQTNDRIPSRYYAAARPRVTALARQMKQLDAVQTASNGKTVPVMSADQVKAALAAADTPAVKKKQQG</sequence>
<keyword evidence="6" id="KW-0482">Metalloprotease</keyword>
<reference evidence="9 10" key="1">
    <citation type="journal article" date="2018" name="Int. J. Syst. Evol. Microbiol.">
        <title>Mesosutterella multiformis gen. nov., sp. nov., a member of the family Sutterellaceae and Sutterella megalosphaeroides sp. nov., isolated from human faeces.</title>
        <authorList>
            <person name="Sakamoto M."/>
            <person name="Ikeyama N."/>
            <person name="Kunihiro T."/>
            <person name="Iino T."/>
            <person name="Yuki M."/>
            <person name="Ohkuma M."/>
        </authorList>
    </citation>
    <scope>NUCLEOTIDE SEQUENCE [LARGE SCALE GENOMIC DNA]</scope>
    <source>
        <strain evidence="9 10">4NBBH2</strain>
    </source>
</reference>
<dbReference type="InterPro" id="IPR050570">
    <property type="entry name" value="Cell_wall_metabolism_enzyme"/>
</dbReference>
<feature type="transmembrane region" description="Helical" evidence="7">
    <location>
        <begin position="39"/>
        <end position="59"/>
    </location>
</feature>
<dbReference type="OrthoDB" id="9815245at2"/>
<proteinExistence type="predicted"/>
<dbReference type="Proteomes" id="UP000266091">
    <property type="component" value="Unassembled WGS sequence"/>
</dbReference>
<keyword evidence="7" id="KW-0812">Transmembrane</keyword>
<keyword evidence="2" id="KW-0645">Protease</keyword>